<feature type="domain" description="CCHC-type" evidence="8">
    <location>
        <begin position="279"/>
        <end position="295"/>
    </location>
</feature>
<dbReference type="InterPro" id="IPR001878">
    <property type="entry name" value="Znf_CCHC"/>
</dbReference>
<evidence type="ECO:0000313" key="9">
    <source>
        <dbReference type="EMBL" id="KEF51808.1"/>
    </source>
</evidence>
<evidence type="ECO:0000256" key="7">
    <source>
        <dbReference type="SAM" id="MobiDB-lite"/>
    </source>
</evidence>
<feature type="compositionally biased region" description="Acidic residues" evidence="7">
    <location>
        <begin position="84"/>
        <end position="101"/>
    </location>
</feature>
<feature type="domain" description="CCHC-type" evidence="8">
    <location>
        <begin position="220"/>
        <end position="236"/>
    </location>
</feature>
<dbReference type="GO" id="GO:0031499">
    <property type="term" value="C:TRAMP complex"/>
    <property type="evidence" value="ECO:0007669"/>
    <property type="project" value="TreeGrafter"/>
</dbReference>
<dbReference type="GO" id="GO:0008270">
    <property type="term" value="F:zinc ion binding"/>
    <property type="evidence" value="ECO:0007669"/>
    <property type="project" value="UniProtKB-KW"/>
</dbReference>
<comment type="caution">
    <text evidence="9">The sequence shown here is derived from an EMBL/GenBank/DDBJ whole genome shotgun (WGS) entry which is preliminary data.</text>
</comment>
<gene>
    <name evidence="9" type="ORF">A1O9_12145</name>
</gene>
<feature type="compositionally biased region" description="Polar residues" evidence="7">
    <location>
        <begin position="565"/>
        <end position="574"/>
    </location>
</feature>
<dbReference type="GO" id="GO:0071037">
    <property type="term" value="P:nuclear polyadenylation-dependent snRNA catabolic process"/>
    <property type="evidence" value="ECO:0007669"/>
    <property type="project" value="TreeGrafter"/>
</dbReference>
<dbReference type="OrthoDB" id="7608935at2759"/>
<feature type="compositionally biased region" description="Low complexity" evidence="7">
    <location>
        <begin position="539"/>
        <end position="551"/>
    </location>
</feature>
<dbReference type="GeneID" id="25287040"/>
<dbReference type="PANTHER" id="PTHR46543:SF1">
    <property type="entry name" value="ZINC FINGER CCHC DOMAIN-CONTAINING PROTEIN 7"/>
    <property type="match status" value="1"/>
</dbReference>
<dbReference type="GO" id="GO:0071039">
    <property type="term" value="P:nuclear polyadenylation-dependent CUT catabolic process"/>
    <property type="evidence" value="ECO:0007669"/>
    <property type="project" value="TreeGrafter"/>
</dbReference>
<keyword evidence="6" id="KW-0539">Nucleus</keyword>
<dbReference type="PANTHER" id="PTHR46543">
    <property type="entry name" value="ZINC FINGER CCHC DOMAIN-CONTAINING PROTEIN 7"/>
    <property type="match status" value="1"/>
</dbReference>
<feature type="compositionally biased region" description="Polar residues" evidence="7">
    <location>
        <begin position="518"/>
        <end position="533"/>
    </location>
</feature>
<feature type="compositionally biased region" description="Basic and acidic residues" evidence="7">
    <location>
        <begin position="459"/>
        <end position="472"/>
    </location>
</feature>
<keyword evidence="10" id="KW-1185">Reference proteome</keyword>
<dbReference type="InterPro" id="IPR036875">
    <property type="entry name" value="Znf_CCHC_sf"/>
</dbReference>
<dbReference type="SMART" id="SM00343">
    <property type="entry name" value="ZnF_C2HC"/>
    <property type="match status" value="5"/>
</dbReference>
<accession>A0A072NXS6</accession>
<evidence type="ECO:0000256" key="6">
    <source>
        <dbReference type="ARBA" id="ARBA00023242"/>
    </source>
</evidence>
<dbReference type="STRING" id="1182545.A0A072NXS6"/>
<protein>
    <recommendedName>
        <fullName evidence="8">CCHC-type domain-containing protein</fullName>
    </recommendedName>
</protein>
<evidence type="ECO:0000256" key="3">
    <source>
        <dbReference type="ARBA" id="ARBA00022737"/>
    </source>
</evidence>
<dbReference type="EMBL" id="AMGV01000021">
    <property type="protein sequence ID" value="KEF51808.1"/>
    <property type="molecule type" value="Genomic_DNA"/>
</dbReference>
<proteinExistence type="predicted"/>
<feature type="domain" description="CCHC-type" evidence="8">
    <location>
        <begin position="200"/>
        <end position="217"/>
    </location>
</feature>
<evidence type="ECO:0000256" key="2">
    <source>
        <dbReference type="ARBA" id="ARBA00022723"/>
    </source>
</evidence>
<dbReference type="GO" id="GO:0071038">
    <property type="term" value="P:TRAMP-dependent tRNA surveillance pathway"/>
    <property type="evidence" value="ECO:0007669"/>
    <property type="project" value="TreeGrafter"/>
</dbReference>
<keyword evidence="4" id="KW-0863">Zinc-finger</keyword>
<keyword evidence="5" id="KW-0862">Zinc</keyword>
<dbReference type="RefSeq" id="XP_013254398.1">
    <property type="nucleotide sequence ID" value="XM_013398944.1"/>
</dbReference>
<dbReference type="GO" id="GO:0071036">
    <property type="term" value="P:nuclear polyadenylation-dependent snoRNA catabolic process"/>
    <property type="evidence" value="ECO:0007669"/>
    <property type="project" value="TreeGrafter"/>
</dbReference>
<dbReference type="Gene3D" id="4.10.60.10">
    <property type="entry name" value="Zinc finger, CCHC-type"/>
    <property type="match status" value="1"/>
</dbReference>
<dbReference type="InterPro" id="IPR051644">
    <property type="entry name" value="TRAMP_AT-DNA-binding"/>
</dbReference>
<dbReference type="Proteomes" id="UP000027920">
    <property type="component" value="Unassembled WGS sequence"/>
</dbReference>
<feature type="compositionally biased region" description="Polar residues" evidence="7">
    <location>
        <begin position="119"/>
        <end position="131"/>
    </location>
</feature>
<keyword evidence="3" id="KW-0677">Repeat</keyword>
<dbReference type="GO" id="GO:0071035">
    <property type="term" value="P:nuclear polyadenylation-dependent rRNA catabolic process"/>
    <property type="evidence" value="ECO:0007669"/>
    <property type="project" value="TreeGrafter"/>
</dbReference>
<feature type="region of interest" description="Disordered" evidence="7">
    <location>
        <begin position="23"/>
        <end position="149"/>
    </location>
</feature>
<evidence type="ECO:0000313" key="10">
    <source>
        <dbReference type="Proteomes" id="UP000027920"/>
    </source>
</evidence>
<name>A0A072NXS6_9EURO</name>
<dbReference type="AlphaFoldDB" id="A0A072NXS6"/>
<organism evidence="9 10">
    <name type="scientific">Exophiala aquamarina CBS 119918</name>
    <dbReference type="NCBI Taxonomy" id="1182545"/>
    <lineage>
        <taxon>Eukaryota</taxon>
        <taxon>Fungi</taxon>
        <taxon>Dikarya</taxon>
        <taxon>Ascomycota</taxon>
        <taxon>Pezizomycotina</taxon>
        <taxon>Eurotiomycetes</taxon>
        <taxon>Chaetothyriomycetidae</taxon>
        <taxon>Chaetothyriales</taxon>
        <taxon>Herpotrichiellaceae</taxon>
        <taxon>Exophiala</taxon>
    </lineage>
</organism>
<evidence type="ECO:0000259" key="8">
    <source>
        <dbReference type="SMART" id="SM00343"/>
    </source>
</evidence>
<feature type="compositionally biased region" description="Low complexity" evidence="7">
    <location>
        <begin position="25"/>
        <end position="49"/>
    </location>
</feature>
<feature type="region of interest" description="Disordered" evidence="7">
    <location>
        <begin position="328"/>
        <end position="365"/>
    </location>
</feature>
<dbReference type="SUPFAM" id="SSF57756">
    <property type="entry name" value="Retrovirus zinc finger-like domains"/>
    <property type="match status" value="1"/>
</dbReference>
<dbReference type="VEuPathDB" id="FungiDB:A1O9_12145"/>
<comment type="subcellular location">
    <subcellularLocation>
        <location evidence="1">Nucleus</location>
    </subcellularLocation>
</comment>
<evidence type="ECO:0000256" key="1">
    <source>
        <dbReference type="ARBA" id="ARBA00004123"/>
    </source>
</evidence>
<dbReference type="HOGENOM" id="CLU_023185_0_0_1"/>
<keyword evidence="2" id="KW-0479">Metal-binding</keyword>
<reference evidence="9 10" key="1">
    <citation type="submission" date="2013-03" db="EMBL/GenBank/DDBJ databases">
        <title>The Genome Sequence of Exophiala aquamarina CBS 119918.</title>
        <authorList>
            <consortium name="The Broad Institute Genomics Platform"/>
            <person name="Cuomo C."/>
            <person name="de Hoog S."/>
            <person name="Gorbushina A."/>
            <person name="Walker B."/>
            <person name="Young S.K."/>
            <person name="Zeng Q."/>
            <person name="Gargeya S."/>
            <person name="Fitzgerald M."/>
            <person name="Haas B."/>
            <person name="Abouelleil A."/>
            <person name="Allen A.W."/>
            <person name="Alvarado L."/>
            <person name="Arachchi H.M."/>
            <person name="Berlin A.M."/>
            <person name="Chapman S.B."/>
            <person name="Gainer-Dewar J."/>
            <person name="Goldberg J."/>
            <person name="Griggs A."/>
            <person name="Gujja S."/>
            <person name="Hansen M."/>
            <person name="Howarth C."/>
            <person name="Imamovic A."/>
            <person name="Ireland A."/>
            <person name="Larimer J."/>
            <person name="McCowan C."/>
            <person name="Murphy C."/>
            <person name="Pearson M."/>
            <person name="Poon T.W."/>
            <person name="Priest M."/>
            <person name="Roberts A."/>
            <person name="Saif S."/>
            <person name="Shea T."/>
            <person name="Sisk P."/>
            <person name="Sykes S."/>
            <person name="Wortman J."/>
            <person name="Nusbaum C."/>
            <person name="Birren B."/>
        </authorList>
    </citation>
    <scope>NUCLEOTIDE SEQUENCE [LARGE SCALE GENOMIC DNA]</scope>
    <source>
        <strain evidence="9 10">CBS 119918</strain>
    </source>
</reference>
<feature type="domain" description="CCHC-type" evidence="8">
    <location>
        <begin position="182"/>
        <end position="198"/>
    </location>
</feature>
<evidence type="ECO:0000256" key="4">
    <source>
        <dbReference type="ARBA" id="ARBA00022771"/>
    </source>
</evidence>
<dbReference type="GO" id="GO:0071031">
    <property type="term" value="P:nuclear mRNA surveillance of mRNA 3'-end processing"/>
    <property type="evidence" value="ECO:0007669"/>
    <property type="project" value="TreeGrafter"/>
</dbReference>
<feature type="domain" description="CCHC-type" evidence="8">
    <location>
        <begin position="244"/>
        <end position="260"/>
    </location>
</feature>
<evidence type="ECO:0000256" key="5">
    <source>
        <dbReference type="ARBA" id="ARBA00022833"/>
    </source>
</evidence>
<feature type="region of interest" description="Disordered" evidence="7">
    <location>
        <begin position="385"/>
        <end position="574"/>
    </location>
</feature>
<feature type="compositionally biased region" description="Acidic residues" evidence="7">
    <location>
        <begin position="50"/>
        <end position="61"/>
    </location>
</feature>
<sequence>MASSGFGNNRLATGFHKTRAILAEQTAATSTTSQQAPQSVASSPGNSADDAIEISDDEDSSSESGGMLLNVGNATNLHPHDLMAVDDESEMEEGETRDDEGLEPRNSETKGSVLPESMLIQSASQTGSLQSDLRGHNQRTDTSDPHGRLRLADLSQPELELQFRYIFSHLEREQVDLDRSAVCLGCLQEGHTQASCPERACYHCGIVSKHPARLCPLVSRCTLCRERGHTSDHCLTGIKVTTVPCDLCGILGHIEDSCPERFFPPFYQAASSPARVWVSCCHCASKSHYVGDCPELDQNFAPRWSMKSVDYTQIINLSLESNMRRLEREAESRGLRPKGLSIKGRAGMHHAGKSGTVSDDSSENDFIRPRIETSVRTHSARHNFSFRAPERFPPRPNWPEDTNFDRYNPSTHRNQRLRNDWYSTDSFGQRKSRSPSPGLLRSRRGDLDDTGTFRCRSRSPYEFDRSRADHIRARSPRVRAPSANNILNRRDNSKHSTQQPLENRPKDDIAINLPVRKGSTNANGNETQKSGNNRGFDGGQQSRQGGSMSRGAPLPTSMKKKSKQTKATARSNQA</sequence>
<dbReference type="GO" id="GO:0003723">
    <property type="term" value="F:RNA binding"/>
    <property type="evidence" value="ECO:0007669"/>
    <property type="project" value="TreeGrafter"/>
</dbReference>
<feature type="compositionally biased region" description="Basic and acidic residues" evidence="7">
    <location>
        <begin position="133"/>
        <end position="149"/>
    </location>
</feature>